<dbReference type="AlphaFoldDB" id="A0A2W2GPU2"/>
<keyword evidence="3" id="KW-1185">Reference proteome</keyword>
<proteinExistence type="predicted"/>
<accession>A0A2W2GPU2</accession>
<evidence type="ECO:0000256" key="1">
    <source>
        <dbReference type="SAM" id="SignalP"/>
    </source>
</evidence>
<keyword evidence="1" id="KW-0732">Signal</keyword>
<evidence type="ECO:0008006" key="4">
    <source>
        <dbReference type="Google" id="ProtNLM"/>
    </source>
</evidence>
<dbReference type="Proteomes" id="UP000248544">
    <property type="component" value="Unassembled WGS sequence"/>
</dbReference>
<gene>
    <name evidence="2" type="ORF">C1I98_32570</name>
</gene>
<evidence type="ECO:0000313" key="2">
    <source>
        <dbReference type="EMBL" id="PZG28894.1"/>
    </source>
</evidence>
<reference evidence="2 3" key="1">
    <citation type="submission" date="2018-01" db="EMBL/GenBank/DDBJ databases">
        <title>Draft genome sequence of Sphaerisporangium sp. 7K107.</title>
        <authorList>
            <person name="Sahin N."/>
            <person name="Saygin H."/>
            <person name="Ay H."/>
        </authorList>
    </citation>
    <scope>NUCLEOTIDE SEQUENCE [LARGE SCALE GENOMIC DNA]</scope>
    <source>
        <strain evidence="2 3">7K107</strain>
    </source>
</reference>
<dbReference type="EMBL" id="POUA01000391">
    <property type="protein sequence ID" value="PZG28894.1"/>
    <property type="molecule type" value="Genomic_DNA"/>
</dbReference>
<comment type="caution">
    <text evidence="2">The sequence shown here is derived from an EMBL/GenBank/DDBJ whole genome shotgun (WGS) entry which is preliminary data.</text>
</comment>
<feature type="chain" id="PRO_5039605799" description="Sensor domain-containing protein" evidence="1">
    <location>
        <begin position="16"/>
        <end position="219"/>
    </location>
</feature>
<protein>
    <recommendedName>
        <fullName evidence="4">Sensor domain-containing protein</fullName>
    </recommendedName>
</protein>
<evidence type="ECO:0000313" key="3">
    <source>
        <dbReference type="Proteomes" id="UP000248544"/>
    </source>
</evidence>
<organism evidence="2 3">
    <name type="scientific">Spongiactinospora gelatinilytica</name>
    <dbReference type="NCBI Taxonomy" id="2666298"/>
    <lineage>
        <taxon>Bacteria</taxon>
        <taxon>Bacillati</taxon>
        <taxon>Actinomycetota</taxon>
        <taxon>Actinomycetes</taxon>
        <taxon>Streptosporangiales</taxon>
        <taxon>Streptosporangiaceae</taxon>
        <taxon>Spongiactinospora</taxon>
    </lineage>
</organism>
<sequence length="219" mass="22564">MSVSAVALIACAALAGCGARTAIYADVSVAREQARIRELLRDLPGLPDGFSARPREGWSPPFRLGDTDCKTLLDAVAGRPPSAGELRTHAEATYYGDRVGELAGASVASYAAGANASFDALGDALDGCARMVRRNPAGGTTLALADQPSAVDELELGDGTAGTRLSGRLNGYPYDMHVVFVQSGQTLISIVHAAMGSADPARTEALARAVTARMTGEAE</sequence>
<name>A0A2W2GPU2_9ACTN</name>
<feature type="signal peptide" evidence="1">
    <location>
        <begin position="1"/>
        <end position="15"/>
    </location>
</feature>